<evidence type="ECO:0000256" key="10">
    <source>
        <dbReference type="ARBA" id="ARBA00022960"/>
    </source>
</evidence>
<keyword evidence="5" id="KW-0645">Protease</keyword>
<evidence type="ECO:0000256" key="14">
    <source>
        <dbReference type="ARBA" id="ARBA00023268"/>
    </source>
</evidence>
<dbReference type="EMBL" id="JTHP01000046">
    <property type="protein sequence ID" value="KJD43909.1"/>
    <property type="molecule type" value="Genomic_DNA"/>
</dbReference>
<evidence type="ECO:0000256" key="15">
    <source>
        <dbReference type="ARBA" id="ARBA00023316"/>
    </source>
</evidence>
<keyword evidence="10" id="KW-0133">Cell shape</keyword>
<keyword evidence="6" id="KW-0328">Glycosyltransferase</keyword>
<dbReference type="InterPro" id="IPR003961">
    <property type="entry name" value="FN3_dom"/>
</dbReference>
<dbReference type="InterPro" id="IPR001264">
    <property type="entry name" value="Glyco_trans_51"/>
</dbReference>
<comment type="catalytic activity">
    <reaction evidence="17">
        <text>[GlcNAc-(1-&gt;4)-Mur2Ac(oyl-L-Ala-gamma-D-Glu-L-Lys-D-Ala-D-Ala)](n)-di-trans,octa-cis-undecaprenyl diphosphate + beta-D-GlcNAc-(1-&gt;4)-Mur2Ac(oyl-L-Ala-gamma-D-Glu-L-Lys-D-Ala-D-Ala)-di-trans,octa-cis-undecaprenyl diphosphate = [GlcNAc-(1-&gt;4)-Mur2Ac(oyl-L-Ala-gamma-D-Glu-L-Lys-D-Ala-D-Ala)](n+1)-di-trans,octa-cis-undecaprenyl diphosphate + di-trans,octa-cis-undecaprenyl diphosphate + H(+)</text>
        <dbReference type="Rhea" id="RHEA:23708"/>
        <dbReference type="Rhea" id="RHEA-COMP:9602"/>
        <dbReference type="Rhea" id="RHEA-COMP:9603"/>
        <dbReference type="ChEBI" id="CHEBI:15378"/>
        <dbReference type="ChEBI" id="CHEBI:58405"/>
        <dbReference type="ChEBI" id="CHEBI:60033"/>
        <dbReference type="ChEBI" id="CHEBI:78435"/>
        <dbReference type="EC" id="2.4.99.28"/>
    </reaction>
</comment>
<feature type="region of interest" description="Disordered" evidence="18">
    <location>
        <begin position="750"/>
        <end position="886"/>
    </location>
</feature>
<evidence type="ECO:0000256" key="17">
    <source>
        <dbReference type="ARBA" id="ARBA00049902"/>
    </source>
</evidence>
<dbReference type="GO" id="GO:0009002">
    <property type="term" value="F:serine-type D-Ala-D-Ala carboxypeptidase activity"/>
    <property type="evidence" value="ECO:0007669"/>
    <property type="project" value="UniProtKB-EC"/>
</dbReference>
<reference evidence="21 22" key="1">
    <citation type="submission" date="2014-11" db="EMBL/GenBank/DDBJ databases">
        <title>Draft Genome Sequences of Paenibacillus polymyxa NRRL B-30509 and Paenibacillus terrae NRRL B-30644, Strains from a Poultry Environment that Produce Tridecaptin A and Paenicidins.</title>
        <authorList>
            <person name="van Belkum M.J."/>
            <person name="Lohans C.T."/>
            <person name="Vederas J.C."/>
        </authorList>
    </citation>
    <scope>NUCLEOTIDE SEQUENCE [LARGE SCALE GENOMIC DNA]</scope>
    <source>
        <strain evidence="21 22">NRRL B-30644</strain>
    </source>
</reference>
<dbReference type="SUPFAM" id="SSF49265">
    <property type="entry name" value="Fibronectin type III"/>
    <property type="match status" value="1"/>
</dbReference>
<dbReference type="GO" id="GO:0008955">
    <property type="term" value="F:peptidoglycan glycosyltransferase activity"/>
    <property type="evidence" value="ECO:0007669"/>
    <property type="project" value="UniProtKB-EC"/>
</dbReference>
<dbReference type="Pfam" id="PF00912">
    <property type="entry name" value="Transgly"/>
    <property type="match status" value="1"/>
</dbReference>
<sequence>MPNDSLSRSGNRNRNTPKEKPKGKKKKITGKQVGWTLFITAALAIFCALGGYLFVMVNGEQIYKANKDKITVNETSKVYDRNGVLMGELSVQKSDPVKSEEIPPLLKKAFIATEDKRFMEHQGVDIWSIGRAAVKDIVARSAVEGGSTLTQQLAKNLFLSRDKTFFRKATEVSIAMALERNLTKDEIITLYLNRIWFGRSYSGIKAASVGYFGQSNLKELKLWQIATLAAIPKGPSKYNPISNPENSKERRAVVLQLMFEQGMIGKQEMEEAKAVDYDYKQPEKVQKYQNFMEYVMNEAEDALPGVSGNDLIVGGYKIHTTMDAQAQNALDQAMADDSMFEKSPDDQPVQGSMVIINNQTGGIAAMAPGRDYKKGTFNRATQSRRQPGSAFKPIAAYAPALESGKFTMDTPLSNERQSFNGYSPKNLHGYSSTISMIDAITKSENIPPVWLLNQIGVERGVQFAESLGIPMDKNDHSLAIALGGLSKGTNTLEMAQAYSAFANNGQFQKAYSIKQINDSDDKTVYTHKEEFKTVMSEKTAYEMTQMMQNVVNSGTGRKARIDWPVAGKTGTTQSGISGNSGNRDIWFVGYTPEYTGAVWMGYDKPDSKHMLRNYSGQSAAFFGRVMGEALKGHPVTQFSQPKGYEPPVEQKPDVPVQATAPSGLSGSYSQDTQIVSLSWTAAAGDNVQYRVYRKEASEGGFTVIMEAMKGTSGEDTSPVAGAAYEYYVTAYGADSKESDPSNTIRVEIPAETTPVDPQQGTDPNQDGTLPDNSGTTDGQNGTDQGNTVPGGTDNSTSPGQVPTIPGDTSGNGTGSTGNHSGSSGTGSDTNQGNGQTTTPDAGTFNSDTTVNPVTTDPSTTGTTPDGSQETNSNGQSNSNRGHRNRD</sequence>
<dbReference type="Gene3D" id="1.10.3810.10">
    <property type="entry name" value="Biosynthetic peptidoglycan transglycosylase-like"/>
    <property type="match status" value="1"/>
</dbReference>
<keyword evidence="4" id="KW-0121">Carboxypeptidase</keyword>
<evidence type="ECO:0000256" key="11">
    <source>
        <dbReference type="ARBA" id="ARBA00022984"/>
    </source>
</evidence>
<dbReference type="GO" id="GO:0030288">
    <property type="term" value="C:outer membrane-bounded periplasmic space"/>
    <property type="evidence" value="ECO:0007669"/>
    <property type="project" value="TreeGrafter"/>
</dbReference>
<keyword evidence="7" id="KW-0808">Transferase</keyword>
<proteinExistence type="inferred from homology"/>
<keyword evidence="14" id="KW-0511">Multifunctional enzyme</keyword>
<evidence type="ECO:0000256" key="12">
    <source>
        <dbReference type="ARBA" id="ARBA00022989"/>
    </source>
</evidence>
<evidence type="ECO:0000256" key="19">
    <source>
        <dbReference type="SAM" id="Phobius"/>
    </source>
</evidence>
<dbReference type="Pfam" id="PF00905">
    <property type="entry name" value="Transpeptidase"/>
    <property type="match status" value="1"/>
</dbReference>
<keyword evidence="15" id="KW-0961">Cell wall biogenesis/degradation</keyword>
<evidence type="ECO:0000256" key="8">
    <source>
        <dbReference type="ARBA" id="ARBA00022692"/>
    </source>
</evidence>
<keyword evidence="3" id="KW-1003">Cell membrane</keyword>
<evidence type="ECO:0000256" key="13">
    <source>
        <dbReference type="ARBA" id="ARBA00023136"/>
    </source>
</evidence>
<feature type="compositionally biased region" description="Polar residues" evidence="18">
    <location>
        <begin position="755"/>
        <end position="773"/>
    </location>
</feature>
<dbReference type="OrthoDB" id="9766909at2"/>
<feature type="compositionally biased region" description="Low complexity" evidence="18">
    <location>
        <begin position="816"/>
        <end position="838"/>
    </location>
</feature>
<dbReference type="GO" id="GO:0071555">
    <property type="term" value="P:cell wall organization"/>
    <property type="evidence" value="ECO:0007669"/>
    <property type="project" value="UniProtKB-KW"/>
</dbReference>
<keyword evidence="9" id="KW-0378">Hydrolase</keyword>
<dbReference type="PANTHER" id="PTHR32282">
    <property type="entry name" value="BINDING PROTEIN TRANSPEPTIDASE, PUTATIVE-RELATED"/>
    <property type="match status" value="1"/>
</dbReference>
<comment type="similarity">
    <text evidence="2">In the N-terminal section; belongs to the glycosyltransferase 51 family.</text>
</comment>
<evidence type="ECO:0000256" key="3">
    <source>
        <dbReference type="ARBA" id="ARBA00022475"/>
    </source>
</evidence>
<comment type="catalytic activity">
    <reaction evidence="16">
        <text>Preferential cleavage: (Ac)2-L-Lys-D-Ala-|-D-Ala. Also transpeptidation of peptidyl-alanyl moieties that are N-acyl substituents of D-alanine.</text>
        <dbReference type="EC" id="3.4.16.4"/>
    </reaction>
</comment>
<evidence type="ECO:0000256" key="5">
    <source>
        <dbReference type="ARBA" id="ARBA00022670"/>
    </source>
</evidence>
<evidence type="ECO:0000256" key="4">
    <source>
        <dbReference type="ARBA" id="ARBA00022645"/>
    </source>
</evidence>
<keyword evidence="13 19" id="KW-0472">Membrane</keyword>
<evidence type="ECO:0000256" key="9">
    <source>
        <dbReference type="ARBA" id="ARBA00022801"/>
    </source>
</evidence>
<dbReference type="Gene3D" id="3.40.710.10">
    <property type="entry name" value="DD-peptidase/beta-lactamase superfamily"/>
    <property type="match status" value="1"/>
</dbReference>
<evidence type="ECO:0000313" key="21">
    <source>
        <dbReference type="EMBL" id="KJD43909.1"/>
    </source>
</evidence>
<dbReference type="InterPro" id="IPR023346">
    <property type="entry name" value="Lysozyme-like_dom_sf"/>
</dbReference>
<feature type="compositionally biased region" description="Polar residues" evidence="18">
    <location>
        <begin position="868"/>
        <end position="879"/>
    </location>
</feature>
<keyword evidence="8 19" id="KW-0812">Transmembrane</keyword>
<evidence type="ECO:0000256" key="18">
    <source>
        <dbReference type="SAM" id="MobiDB-lite"/>
    </source>
</evidence>
<dbReference type="InterPro" id="IPR012338">
    <property type="entry name" value="Beta-lactam/transpept-like"/>
</dbReference>
<gene>
    <name evidence="21" type="ORF">QD47_20070</name>
</gene>
<dbReference type="RefSeq" id="WP_044647791.1">
    <property type="nucleotide sequence ID" value="NZ_JTHP01000046.1"/>
</dbReference>
<evidence type="ECO:0000256" key="7">
    <source>
        <dbReference type="ARBA" id="ARBA00022679"/>
    </source>
</evidence>
<dbReference type="AlphaFoldDB" id="A0A0D7WY70"/>
<dbReference type="NCBIfam" id="TIGR02074">
    <property type="entry name" value="PBP_1a_fam"/>
    <property type="match status" value="1"/>
</dbReference>
<evidence type="ECO:0000256" key="2">
    <source>
        <dbReference type="ARBA" id="ARBA00007739"/>
    </source>
</evidence>
<evidence type="ECO:0000313" key="22">
    <source>
        <dbReference type="Proteomes" id="UP000032534"/>
    </source>
</evidence>
<comment type="similarity">
    <text evidence="1">In the C-terminal section; belongs to the transpeptidase family.</text>
</comment>
<keyword evidence="22" id="KW-1185">Reference proteome</keyword>
<dbReference type="InterPro" id="IPR036950">
    <property type="entry name" value="PBP_transglycosylase"/>
</dbReference>
<dbReference type="PROSITE" id="PS50853">
    <property type="entry name" value="FN3"/>
    <property type="match status" value="1"/>
</dbReference>
<dbReference type="InterPro" id="IPR001460">
    <property type="entry name" value="PCN-bd_Tpept"/>
</dbReference>
<dbReference type="InterPro" id="IPR036116">
    <property type="entry name" value="FN3_sf"/>
</dbReference>
<dbReference type="SUPFAM" id="SSF53955">
    <property type="entry name" value="Lysozyme-like"/>
    <property type="match status" value="1"/>
</dbReference>
<evidence type="ECO:0000256" key="1">
    <source>
        <dbReference type="ARBA" id="ARBA00007090"/>
    </source>
</evidence>
<feature type="region of interest" description="Disordered" evidence="18">
    <location>
        <begin position="1"/>
        <end position="27"/>
    </location>
</feature>
<keyword evidence="11" id="KW-0573">Peptidoglycan synthesis</keyword>
<name>A0A0D7WY70_9BACL</name>
<feature type="compositionally biased region" description="Low complexity" evidence="18">
    <location>
        <begin position="854"/>
        <end position="867"/>
    </location>
</feature>
<dbReference type="Proteomes" id="UP000032534">
    <property type="component" value="Unassembled WGS sequence"/>
</dbReference>
<dbReference type="Gene3D" id="2.60.40.10">
    <property type="entry name" value="Immunoglobulins"/>
    <property type="match status" value="1"/>
</dbReference>
<dbReference type="GO" id="GO:0006508">
    <property type="term" value="P:proteolysis"/>
    <property type="evidence" value="ECO:0007669"/>
    <property type="project" value="UniProtKB-KW"/>
</dbReference>
<dbReference type="GO" id="GO:0008658">
    <property type="term" value="F:penicillin binding"/>
    <property type="evidence" value="ECO:0007669"/>
    <property type="project" value="InterPro"/>
</dbReference>
<feature type="transmembrane region" description="Helical" evidence="19">
    <location>
        <begin position="33"/>
        <end position="55"/>
    </location>
</feature>
<accession>A0A0D7WY70</accession>
<dbReference type="FunFam" id="1.10.3810.10:FF:000001">
    <property type="entry name" value="Penicillin-binding protein 1A"/>
    <property type="match status" value="1"/>
</dbReference>
<dbReference type="GO" id="GO:0009252">
    <property type="term" value="P:peptidoglycan biosynthetic process"/>
    <property type="evidence" value="ECO:0007669"/>
    <property type="project" value="UniProtKB-KW"/>
</dbReference>
<evidence type="ECO:0000256" key="16">
    <source>
        <dbReference type="ARBA" id="ARBA00034000"/>
    </source>
</evidence>
<feature type="compositionally biased region" description="Polar residues" evidence="18">
    <location>
        <begin position="1"/>
        <end position="14"/>
    </location>
</feature>
<dbReference type="GO" id="GO:0008360">
    <property type="term" value="P:regulation of cell shape"/>
    <property type="evidence" value="ECO:0007669"/>
    <property type="project" value="UniProtKB-KW"/>
</dbReference>
<dbReference type="InterPro" id="IPR013783">
    <property type="entry name" value="Ig-like_fold"/>
</dbReference>
<feature type="compositionally biased region" description="Low complexity" evidence="18">
    <location>
        <begin position="774"/>
        <end position="787"/>
    </location>
</feature>
<comment type="caution">
    <text evidence="21">The sequence shown here is derived from an EMBL/GenBank/DDBJ whole genome shotgun (WGS) entry which is preliminary data.</text>
</comment>
<dbReference type="InterPro" id="IPR050396">
    <property type="entry name" value="Glycosyltr_51/Transpeptidase"/>
</dbReference>
<evidence type="ECO:0000259" key="20">
    <source>
        <dbReference type="PROSITE" id="PS50853"/>
    </source>
</evidence>
<protein>
    <submittedName>
        <fullName evidence="21">Penicillin-binding protein</fullName>
    </submittedName>
</protein>
<dbReference type="PANTHER" id="PTHR32282:SF32">
    <property type="entry name" value="PENICILLIN-BINDING PROTEIN 2A"/>
    <property type="match status" value="1"/>
</dbReference>
<organism evidence="21 22">
    <name type="scientific">Paenibacillus terrae</name>
    <dbReference type="NCBI Taxonomy" id="159743"/>
    <lineage>
        <taxon>Bacteria</taxon>
        <taxon>Bacillati</taxon>
        <taxon>Bacillota</taxon>
        <taxon>Bacilli</taxon>
        <taxon>Bacillales</taxon>
        <taxon>Paenibacillaceae</taxon>
        <taxon>Paenibacillus</taxon>
    </lineage>
</organism>
<dbReference type="PATRIC" id="fig|159743.3.peg.4451"/>
<evidence type="ECO:0000256" key="6">
    <source>
        <dbReference type="ARBA" id="ARBA00022676"/>
    </source>
</evidence>
<feature type="compositionally biased region" description="Polar residues" evidence="18">
    <location>
        <begin position="839"/>
        <end position="853"/>
    </location>
</feature>
<keyword evidence="12 19" id="KW-1133">Transmembrane helix</keyword>
<feature type="domain" description="Fibronectin type-III" evidence="20">
    <location>
        <begin position="660"/>
        <end position="751"/>
    </location>
</feature>
<dbReference type="SUPFAM" id="SSF56601">
    <property type="entry name" value="beta-lactamase/transpeptidase-like"/>
    <property type="match status" value="1"/>
</dbReference>